<dbReference type="EMBL" id="DAKRPA010000300">
    <property type="protein sequence ID" value="DAZ93655.1"/>
    <property type="molecule type" value="Genomic_DNA"/>
</dbReference>
<dbReference type="AlphaFoldDB" id="A0AAV2YI42"/>
<dbReference type="Pfam" id="PF07714">
    <property type="entry name" value="PK_Tyr_Ser-Thr"/>
    <property type="match status" value="1"/>
</dbReference>
<proteinExistence type="predicted"/>
<protein>
    <recommendedName>
        <fullName evidence="1">Protein kinase domain-containing protein</fullName>
    </recommendedName>
</protein>
<organism evidence="2 3">
    <name type="scientific">Lagenidium giganteum</name>
    <dbReference type="NCBI Taxonomy" id="4803"/>
    <lineage>
        <taxon>Eukaryota</taxon>
        <taxon>Sar</taxon>
        <taxon>Stramenopiles</taxon>
        <taxon>Oomycota</taxon>
        <taxon>Peronosporomycetes</taxon>
        <taxon>Pythiales</taxon>
        <taxon>Pythiaceae</taxon>
    </lineage>
</organism>
<reference evidence="2" key="1">
    <citation type="submission" date="2022-11" db="EMBL/GenBank/DDBJ databases">
        <authorList>
            <person name="Morgan W.R."/>
            <person name="Tartar A."/>
        </authorList>
    </citation>
    <scope>NUCLEOTIDE SEQUENCE</scope>
    <source>
        <strain evidence="2">ARSEF 373</strain>
    </source>
</reference>
<dbReference type="Gene3D" id="1.10.510.10">
    <property type="entry name" value="Transferase(Phosphotransferase) domain 1"/>
    <property type="match status" value="1"/>
</dbReference>
<comment type="caution">
    <text evidence="2">The sequence shown here is derived from an EMBL/GenBank/DDBJ whole genome shotgun (WGS) entry which is preliminary data.</text>
</comment>
<dbReference type="SUPFAM" id="SSF56112">
    <property type="entry name" value="Protein kinase-like (PK-like)"/>
    <property type="match status" value="1"/>
</dbReference>
<evidence type="ECO:0000313" key="2">
    <source>
        <dbReference type="EMBL" id="DAZ93655.1"/>
    </source>
</evidence>
<evidence type="ECO:0000313" key="3">
    <source>
        <dbReference type="Proteomes" id="UP001146120"/>
    </source>
</evidence>
<dbReference type="InterPro" id="IPR011009">
    <property type="entry name" value="Kinase-like_dom_sf"/>
</dbReference>
<name>A0AAV2YI42_9STRA</name>
<sequence>MTADVGTPYWAALELLKGTKYDERSDIYSLGVFLTELDAA</sequence>
<dbReference type="GO" id="GO:0004672">
    <property type="term" value="F:protein kinase activity"/>
    <property type="evidence" value="ECO:0007669"/>
    <property type="project" value="InterPro"/>
</dbReference>
<dbReference type="InterPro" id="IPR000719">
    <property type="entry name" value="Prot_kinase_dom"/>
</dbReference>
<dbReference type="Proteomes" id="UP001146120">
    <property type="component" value="Unassembled WGS sequence"/>
</dbReference>
<feature type="domain" description="Protein kinase" evidence="1">
    <location>
        <begin position="1"/>
        <end position="40"/>
    </location>
</feature>
<keyword evidence="3" id="KW-1185">Reference proteome</keyword>
<gene>
    <name evidence="2" type="ORF">N0F65_012863</name>
</gene>
<dbReference type="InterPro" id="IPR001245">
    <property type="entry name" value="Ser-Thr/Tyr_kinase_cat_dom"/>
</dbReference>
<accession>A0AAV2YI42</accession>
<evidence type="ECO:0000259" key="1">
    <source>
        <dbReference type="PROSITE" id="PS50011"/>
    </source>
</evidence>
<dbReference type="PROSITE" id="PS50011">
    <property type="entry name" value="PROTEIN_KINASE_DOM"/>
    <property type="match status" value="1"/>
</dbReference>
<dbReference type="GO" id="GO:0005524">
    <property type="term" value="F:ATP binding"/>
    <property type="evidence" value="ECO:0007669"/>
    <property type="project" value="InterPro"/>
</dbReference>
<reference evidence="2" key="2">
    <citation type="journal article" date="2023" name="Microbiol Resour">
        <title>Decontamination and Annotation of the Draft Genome Sequence of the Oomycete Lagenidium giganteum ARSEF 373.</title>
        <authorList>
            <person name="Morgan W.R."/>
            <person name="Tartar A."/>
        </authorList>
    </citation>
    <scope>NUCLEOTIDE SEQUENCE</scope>
    <source>
        <strain evidence="2">ARSEF 373</strain>
    </source>
</reference>